<evidence type="ECO:0000313" key="2">
    <source>
        <dbReference type="Proteomes" id="UP000010121"/>
    </source>
</evidence>
<name>C8RXX8_9RHOB</name>
<accession>C8RXX8</accession>
<evidence type="ECO:0000313" key="1">
    <source>
        <dbReference type="EMBL" id="EEW26376.1"/>
    </source>
</evidence>
<dbReference type="EMBL" id="ACYY01000003">
    <property type="protein sequence ID" value="EEW26376.1"/>
    <property type="molecule type" value="Genomic_DNA"/>
</dbReference>
<dbReference type="RefSeq" id="WP_008028017.1">
    <property type="nucleotide sequence ID" value="NZ_ACYY01000003.1"/>
</dbReference>
<comment type="caution">
    <text evidence="1">The sequence shown here is derived from an EMBL/GenBank/DDBJ whole genome shotgun (WGS) entry which is preliminary data.</text>
</comment>
<reference evidence="1 2" key="1">
    <citation type="submission" date="2009-08" db="EMBL/GenBank/DDBJ databases">
        <title>The draft genome of Rhodobacter sp. SW2.</title>
        <authorList>
            <consortium name="US DOE Joint Genome Institute (JGI-PGF)"/>
            <person name="Lucas S."/>
            <person name="Copeland A."/>
            <person name="Lapidus A."/>
            <person name="Glavina del Rio T."/>
            <person name="Tice H."/>
            <person name="Bruce D."/>
            <person name="Goodwin L."/>
            <person name="Pitluck S."/>
            <person name="Larimer F."/>
            <person name="Land M.L."/>
            <person name="Hauser L."/>
            <person name="Emerson D."/>
        </authorList>
    </citation>
    <scope>NUCLEOTIDE SEQUENCE [LARGE SCALE GENOMIC DNA]</scope>
    <source>
        <strain evidence="1 2">SW2</strain>
    </source>
</reference>
<gene>
    <name evidence="1" type="ORF">Rsw2DRAFT_0656</name>
</gene>
<organism evidence="1 2">
    <name type="scientific">Rhodobacter ferrooxidans</name>
    <dbReference type="NCBI Taxonomy" id="371731"/>
    <lineage>
        <taxon>Bacteria</taxon>
        <taxon>Pseudomonadati</taxon>
        <taxon>Pseudomonadota</taxon>
        <taxon>Alphaproteobacteria</taxon>
        <taxon>Rhodobacterales</taxon>
        <taxon>Rhodobacter group</taxon>
        <taxon>Rhodobacter</taxon>
    </lineage>
</organism>
<dbReference type="STRING" id="371731.Rsw2DRAFT_0656"/>
<protein>
    <submittedName>
        <fullName evidence="1">Uncharacterized protein</fullName>
    </submittedName>
</protein>
<dbReference type="Proteomes" id="UP000010121">
    <property type="component" value="Unassembled WGS sequence"/>
</dbReference>
<dbReference type="AlphaFoldDB" id="C8RXX8"/>
<keyword evidence="2" id="KW-1185">Reference proteome</keyword>
<proteinExistence type="predicted"/>
<sequence>MRFPDILPQDQIDALPPRRVATRHLQLPAAPWLELTGLLVLLSVLIGHSG</sequence>